<dbReference type="CDD" id="cd19410">
    <property type="entry name" value="HK9-like_sensor"/>
    <property type="match status" value="1"/>
</dbReference>
<evidence type="ECO:0000256" key="5">
    <source>
        <dbReference type="ARBA" id="ARBA00022777"/>
    </source>
</evidence>
<comment type="catalytic activity">
    <reaction evidence="1">
        <text>ATP + protein L-histidine = ADP + protein N-phospho-L-histidine.</text>
        <dbReference type="EC" id="2.7.13.3"/>
    </reaction>
</comment>
<dbReference type="SUPFAM" id="SSF55874">
    <property type="entry name" value="ATPase domain of HSP90 chaperone/DNA topoisomerase II/histidine kinase"/>
    <property type="match status" value="1"/>
</dbReference>
<dbReference type="InterPro" id="IPR036097">
    <property type="entry name" value="HisK_dim/P_sf"/>
</dbReference>
<dbReference type="PANTHER" id="PTHR42878:SF15">
    <property type="entry name" value="BACTERIOPHYTOCHROME"/>
    <property type="match status" value="1"/>
</dbReference>
<feature type="transmembrane region" description="Helical" evidence="7">
    <location>
        <begin position="189"/>
        <end position="208"/>
    </location>
</feature>
<evidence type="ECO:0000256" key="2">
    <source>
        <dbReference type="ARBA" id="ARBA00012438"/>
    </source>
</evidence>
<dbReference type="InterPro" id="IPR007891">
    <property type="entry name" value="CHASE3"/>
</dbReference>
<dbReference type="Gene3D" id="1.10.287.130">
    <property type="match status" value="1"/>
</dbReference>
<name>A0A5S3WNA0_9GAMM</name>
<dbReference type="GO" id="GO:0000156">
    <property type="term" value="F:phosphorelay response regulator activity"/>
    <property type="evidence" value="ECO:0007669"/>
    <property type="project" value="TreeGrafter"/>
</dbReference>
<keyword evidence="7" id="KW-0472">Membrane</keyword>
<dbReference type="InterPro" id="IPR003661">
    <property type="entry name" value="HisK_dim/P_dom"/>
</dbReference>
<dbReference type="OrthoDB" id="9808408at2"/>
<evidence type="ECO:0000313" key="9">
    <source>
        <dbReference type="EMBL" id="TMP28394.1"/>
    </source>
</evidence>
<dbReference type="InterPro" id="IPR036890">
    <property type="entry name" value="HATPase_C_sf"/>
</dbReference>
<keyword evidence="6" id="KW-0175">Coiled coil</keyword>
<dbReference type="Pfam" id="PF02518">
    <property type="entry name" value="HATPase_c"/>
    <property type="match status" value="1"/>
</dbReference>
<dbReference type="CDD" id="cd00082">
    <property type="entry name" value="HisKA"/>
    <property type="match status" value="1"/>
</dbReference>
<dbReference type="Gene3D" id="3.30.565.10">
    <property type="entry name" value="Histidine kinase-like ATPase, C-terminal domain"/>
    <property type="match status" value="1"/>
</dbReference>
<dbReference type="InterPro" id="IPR003594">
    <property type="entry name" value="HATPase_dom"/>
</dbReference>
<evidence type="ECO:0000256" key="4">
    <source>
        <dbReference type="ARBA" id="ARBA00022679"/>
    </source>
</evidence>
<dbReference type="GO" id="GO:0000155">
    <property type="term" value="F:phosphorelay sensor kinase activity"/>
    <property type="evidence" value="ECO:0007669"/>
    <property type="project" value="InterPro"/>
</dbReference>
<dbReference type="RefSeq" id="WP_138549590.1">
    <property type="nucleotide sequence ID" value="NZ_PNCH01000001.1"/>
</dbReference>
<keyword evidence="5 9" id="KW-0418">Kinase</keyword>
<dbReference type="SMART" id="SM00388">
    <property type="entry name" value="HisKA"/>
    <property type="match status" value="1"/>
</dbReference>
<evidence type="ECO:0000256" key="6">
    <source>
        <dbReference type="SAM" id="Coils"/>
    </source>
</evidence>
<evidence type="ECO:0000256" key="3">
    <source>
        <dbReference type="ARBA" id="ARBA00022553"/>
    </source>
</evidence>
<dbReference type="EC" id="2.7.13.3" evidence="2"/>
<dbReference type="PRINTS" id="PR00344">
    <property type="entry name" value="BCTRLSENSOR"/>
</dbReference>
<keyword evidence="7" id="KW-1133">Transmembrane helix</keyword>
<feature type="coiled-coil region" evidence="6">
    <location>
        <begin position="211"/>
        <end position="245"/>
    </location>
</feature>
<dbReference type="GO" id="GO:0007234">
    <property type="term" value="P:osmosensory signaling via phosphorelay pathway"/>
    <property type="evidence" value="ECO:0007669"/>
    <property type="project" value="TreeGrafter"/>
</dbReference>
<protein>
    <recommendedName>
        <fullName evidence="2">histidine kinase</fullName>
        <ecNumber evidence="2">2.7.13.3</ecNumber>
    </recommendedName>
</protein>
<organism evidence="9 10">
    <name type="scientific">Pseudoalteromonas rubra</name>
    <dbReference type="NCBI Taxonomy" id="43658"/>
    <lineage>
        <taxon>Bacteria</taxon>
        <taxon>Pseudomonadati</taxon>
        <taxon>Pseudomonadota</taxon>
        <taxon>Gammaproteobacteria</taxon>
        <taxon>Alteromonadales</taxon>
        <taxon>Pseudoalteromonadaceae</taxon>
        <taxon>Pseudoalteromonas</taxon>
    </lineage>
</organism>
<accession>A0A5S3WNA0</accession>
<dbReference type="GO" id="GO:0030295">
    <property type="term" value="F:protein kinase activator activity"/>
    <property type="evidence" value="ECO:0007669"/>
    <property type="project" value="TreeGrafter"/>
</dbReference>
<dbReference type="PANTHER" id="PTHR42878">
    <property type="entry name" value="TWO-COMPONENT HISTIDINE KINASE"/>
    <property type="match status" value="1"/>
</dbReference>
<comment type="caution">
    <text evidence="9">The sequence shown here is derived from an EMBL/GenBank/DDBJ whole genome shotgun (WGS) entry which is preliminary data.</text>
</comment>
<dbReference type="Pfam" id="PF00512">
    <property type="entry name" value="HisKA"/>
    <property type="match status" value="1"/>
</dbReference>
<evidence type="ECO:0000256" key="1">
    <source>
        <dbReference type="ARBA" id="ARBA00000085"/>
    </source>
</evidence>
<reference evidence="10" key="2">
    <citation type="submission" date="2019-06" db="EMBL/GenBank/DDBJ databases">
        <title>Co-occurence of chitin degradation, pigmentation and bioactivity in marine Pseudoalteromonas.</title>
        <authorList>
            <person name="Sonnenschein E.C."/>
            <person name="Bech P.K."/>
        </authorList>
    </citation>
    <scope>NUCLEOTIDE SEQUENCE [LARGE SCALE GENOMIC DNA]</scope>
    <source>
        <strain evidence="10">S2676</strain>
    </source>
</reference>
<keyword evidence="7" id="KW-0812">Transmembrane</keyword>
<dbReference type="Pfam" id="PF05227">
    <property type="entry name" value="CHASE3"/>
    <property type="match status" value="1"/>
</dbReference>
<dbReference type="PROSITE" id="PS50109">
    <property type="entry name" value="HIS_KIN"/>
    <property type="match status" value="1"/>
</dbReference>
<dbReference type="EMBL" id="PNCI01000025">
    <property type="protein sequence ID" value="TMP28394.1"/>
    <property type="molecule type" value="Genomic_DNA"/>
</dbReference>
<dbReference type="InterPro" id="IPR050351">
    <property type="entry name" value="BphY/WalK/GraS-like"/>
</dbReference>
<feature type="transmembrane region" description="Helical" evidence="7">
    <location>
        <begin position="12"/>
        <end position="33"/>
    </location>
</feature>
<dbReference type="SUPFAM" id="SSF47384">
    <property type="entry name" value="Homodimeric domain of signal transducing histidine kinase"/>
    <property type="match status" value="1"/>
</dbReference>
<evidence type="ECO:0000256" key="7">
    <source>
        <dbReference type="SAM" id="Phobius"/>
    </source>
</evidence>
<reference evidence="9 10" key="1">
    <citation type="submission" date="2018-01" db="EMBL/GenBank/DDBJ databases">
        <authorList>
            <person name="Paulsen S."/>
            <person name="Gram L.K."/>
        </authorList>
    </citation>
    <scope>NUCLEOTIDE SEQUENCE [LARGE SCALE GENOMIC DNA]</scope>
    <source>
        <strain evidence="9 10">S2676</strain>
    </source>
</reference>
<dbReference type="Proteomes" id="UP000310249">
    <property type="component" value="Unassembled WGS sequence"/>
</dbReference>
<sequence>MHTFNHSRYIQSMVWLIPLLILAGVILVATLGLKNTDEIARIQRSLQNTGEVMLRVDQLHIDILNAESGQRGYLISQRESDLAPYKIALQKFEHSLSEAQTIRSESPPQQQRLERYIQHARIKFESLSASVALARDNEQLEPHRMLDDVRSTGIDLRTLYATIMTEETEIRNLLMARLTQARETAKDNLIWFTVLSTLISTLFLGFLIKHLHSVRRSKEQLERYNEQLEDKVKERTQALELYADELTRSNRELEDFAFIASHDLQEPLRKIRAFSDRIKANYEALLDEKGKDYLSRMDNAAKRMSVLITDLLSLSRVTTKGKEFEDVALNPLMETVLDDLEITISDANARIQVDPLPTIEGDPIQLHQLFLNLLSNAIKFRREGVPPQIAITMCKTTAPSKLLEDIECDWLEIDLTDNGIGFAAEYSEKIFTPFQRLHTRKSYEGTGIGLAVCRRIVERHGGQISAHSIEGQGTTFRILLPDLASTLTLKDTADEQLINQTH</sequence>
<dbReference type="FunFam" id="3.30.565.10:FF:000006">
    <property type="entry name" value="Sensor histidine kinase WalK"/>
    <property type="match status" value="1"/>
</dbReference>
<evidence type="ECO:0000259" key="8">
    <source>
        <dbReference type="PROSITE" id="PS50109"/>
    </source>
</evidence>
<feature type="domain" description="Histidine kinase" evidence="8">
    <location>
        <begin position="259"/>
        <end position="484"/>
    </location>
</feature>
<evidence type="ECO:0000313" key="10">
    <source>
        <dbReference type="Proteomes" id="UP000310249"/>
    </source>
</evidence>
<proteinExistence type="predicted"/>
<keyword evidence="4" id="KW-0808">Transferase</keyword>
<dbReference type="InterPro" id="IPR004358">
    <property type="entry name" value="Sig_transdc_His_kin-like_C"/>
</dbReference>
<gene>
    <name evidence="9" type="ORF">CWB99_11805</name>
</gene>
<dbReference type="GO" id="GO:0005886">
    <property type="term" value="C:plasma membrane"/>
    <property type="evidence" value="ECO:0007669"/>
    <property type="project" value="UniProtKB-ARBA"/>
</dbReference>
<keyword evidence="3" id="KW-0597">Phosphoprotein</keyword>
<dbReference type="SMART" id="SM00387">
    <property type="entry name" value="HATPase_c"/>
    <property type="match status" value="1"/>
</dbReference>
<dbReference type="InterPro" id="IPR005467">
    <property type="entry name" value="His_kinase_dom"/>
</dbReference>
<dbReference type="AlphaFoldDB" id="A0A5S3WNA0"/>